<comment type="caution">
    <text evidence="3">The sequence shown here is derived from an EMBL/GenBank/DDBJ whole genome shotgun (WGS) entry which is preliminary data.</text>
</comment>
<organism evidence="3 4">
    <name type="scientific">Genlisea aurea</name>
    <dbReference type="NCBI Taxonomy" id="192259"/>
    <lineage>
        <taxon>Eukaryota</taxon>
        <taxon>Viridiplantae</taxon>
        <taxon>Streptophyta</taxon>
        <taxon>Embryophyta</taxon>
        <taxon>Tracheophyta</taxon>
        <taxon>Spermatophyta</taxon>
        <taxon>Magnoliopsida</taxon>
        <taxon>eudicotyledons</taxon>
        <taxon>Gunneridae</taxon>
        <taxon>Pentapetalae</taxon>
        <taxon>asterids</taxon>
        <taxon>lamiids</taxon>
        <taxon>Lamiales</taxon>
        <taxon>Lentibulariaceae</taxon>
        <taxon>Genlisea</taxon>
    </lineage>
</organism>
<accession>S8DVA3</accession>
<dbReference type="PANTHER" id="PTHR33414:SF1">
    <property type="entry name" value="PROTEIN PLASTID MOVEMENT IMPAIRED 1-RELATED 1"/>
    <property type="match status" value="1"/>
</dbReference>
<evidence type="ECO:0000313" key="3">
    <source>
        <dbReference type="EMBL" id="EPS67098.1"/>
    </source>
</evidence>
<feature type="domain" description="C2 NT-type" evidence="2">
    <location>
        <begin position="15"/>
        <end position="163"/>
    </location>
</feature>
<protein>
    <recommendedName>
        <fullName evidence="2">C2 NT-type domain-containing protein</fullName>
    </recommendedName>
</protein>
<dbReference type="EMBL" id="AUSU01003298">
    <property type="protein sequence ID" value="EPS67098.1"/>
    <property type="molecule type" value="Genomic_DNA"/>
</dbReference>
<evidence type="ECO:0000256" key="1">
    <source>
        <dbReference type="SAM" id="MobiDB-lite"/>
    </source>
</evidence>
<dbReference type="OrthoDB" id="2019483at2759"/>
<dbReference type="Pfam" id="PF10358">
    <property type="entry name" value="NT-C2"/>
    <property type="match status" value="1"/>
</dbReference>
<dbReference type="PROSITE" id="PS51840">
    <property type="entry name" value="C2_NT"/>
    <property type="match status" value="1"/>
</dbReference>
<dbReference type="PANTHER" id="PTHR33414">
    <property type="entry name" value="PROTEIN PLASTID MOVEMENT IMPAIRED 1-RELATED 1"/>
    <property type="match status" value="1"/>
</dbReference>
<evidence type="ECO:0000259" key="2">
    <source>
        <dbReference type="PROSITE" id="PS51840"/>
    </source>
</evidence>
<dbReference type="InterPro" id="IPR019448">
    <property type="entry name" value="NT-C2"/>
</dbReference>
<feature type="non-terminal residue" evidence="3">
    <location>
        <position position="1"/>
    </location>
</feature>
<keyword evidence="4" id="KW-1185">Reference proteome</keyword>
<sequence length="191" mass="21430">DKRSSIWSWKGLKALTHTRNQRFSCCFTLLVHSVECLPPFFNEGCLVVHWKQRGGDQITCPVRVSDGVAKFEEQLTFSCSVYGSRSGPHHSAKYEAKHFLLYASVHDAPELDLGKHRIDLTRLLPLTLEELMEEKSFGNWSTSFRLSGKARGAVLNVTFGYKVIDDSNSSSADAPCWNGNVPEIPASQQNR</sequence>
<evidence type="ECO:0000313" key="4">
    <source>
        <dbReference type="Proteomes" id="UP000015453"/>
    </source>
</evidence>
<dbReference type="InterPro" id="IPR039614">
    <property type="entry name" value="PMI1-like"/>
</dbReference>
<feature type="region of interest" description="Disordered" evidence="1">
    <location>
        <begin position="169"/>
        <end position="191"/>
    </location>
</feature>
<reference evidence="3 4" key="1">
    <citation type="journal article" date="2013" name="BMC Genomics">
        <title>The miniature genome of a carnivorous plant Genlisea aurea contains a low number of genes and short non-coding sequences.</title>
        <authorList>
            <person name="Leushkin E.V."/>
            <person name="Sutormin R.A."/>
            <person name="Nabieva E.R."/>
            <person name="Penin A.A."/>
            <person name="Kondrashov A.S."/>
            <person name="Logacheva M.D."/>
        </authorList>
    </citation>
    <scope>NUCLEOTIDE SEQUENCE [LARGE SCALE GENOMIC DNA]</scope>
</reference>
<feature type="non-terminal residue" evidence="3">
    <location>
        <position position="191"/>
    </location>
</feature>
<proteinExistence type="predicted"/>
<dbReference type="Proteomes" id="UP000015453">
    <property type="component" value="Unassembled WGS sequence"/>
</dbReference>
<dbReference type="AlphaFoldDB" id="S8DVA3"/>
<gene>
    <name evidence="3" type="ORF">M569_07676</name>
</gene>
<name>S8DVA3_9LAMI</name>